<dbReference type="OrthoDB" id="9942733at2"/>
<organism evidence="2 3">
    <name type="scientific">Aureliella helgolandensis</name>
    <dbReference type="NCBI Taxonomy" id="2527968"/>
    <lineage>
        <taxon>Bacteria</taxon>
        <taxon>Pseudomonadati</taxon>
        <taxon>Planctomycetota</taxon>
        <taxon>Planctomycetia</taxon>
        <taxon>Pirellulales</taxon>
        <taxon>Pirellulaceae</taxon>
        <taxon>Aureliella</taxon>
    </lineage>
</organism>
<feature type="signal peptide" evidence="1">
    <location>
        <begin position="1"/>
        <end position="19"/>
    </location>
</feature>
<evidence type="ECO:0000313" key="3">
    <source>
        <dbReference type="Proteomes" id="UP000318017"/>
    </source>
</evidence>
<gene>
    <name evidence="2" type="ORF">Q31a_23520</name>
</gene>
<accession>A0A518G642</accession>
<dbReference type="KEGG" id="ahel:Q31a_23520"/>
<evidence type="ECO:0000313" key="2">
    <source>
        <dbReference type="EMBL" id="QDV24039.1"/>
    </source>
</evidence>
<dbReference type="RefSeq" id="WP_145077410.1">
    <property type="nucleotide sequence ID" value="NZ_CP036298.1"/>
</dbReference>
<keyword evidence="3" id="KW-1185">Reference proteome</keyword>
<sequence length="129" mass="13363" precursor="true">MIRLLSLVLLASVMGCGLGGTGSVPATQADAGEGLNQLRDLLVEAAGVGPAPKKKADIAEYIGRYPAAVAGVDDGSLTVIWGKGIREGLGDDAAIIAHQTDTSGESVWVVRENSEIEKLSVEDFKKEVS</sequence>
<reference evidence="2 3" key="1">
    <citation type="submission" date="2019-02" db="EMBL/GenBank/DDBJ databases">
        <title>Deep-cultivation of Planctomycetes and their phenomic and genomic characterization uncovers novel biology.</title>
        <authorList>
            <person name="Wiegand S."/>
            <person name="Jogler M."/>
            <person name="Boedeker C."/>
            <person name="Pinto D."/>
            <person name="Vollmers J."/>
            <person name="Rivas-Marin E."/>
            <person name="Kohn T."/>
            <person name="Peeters S.H."/>
            <person name="Heuer A."/>
            <person name="Rast P."/>
            <person name="Oberbeckmann S."/>
            <person name="Bunk B."/>
            <person name="Jeske O."/>
            <person name="Meyerdierks A."/>
            <person name="Storesund J.E."/>
            <person name="Kallscheuer N."/>
            <person name="Luecker S."/>
            <person name="Lage O.M."/>
            <person name="Pohl T."/>
            <person name="Merkel B.J."/>
            <person name="Hornburger P."/>
            <person name="Mueller R.-W."/>
            <person name="Bruemmer F."/>
            <person name="Labrenz M."/>
            <person name="Spormann A.M."/>
            <person name="Op den Camp H."/>
            <person name="Overmann J."/>
            <person name="Amann R."/>
            <person name="Jetten M.S.M."/>
            <person name="Mascher T."/>
            <person name="Medema M.H."/>
            <person name="Devos D.P."/>
            <person name="Kaster A.-K."/>
            <person name="Ovreas L."/>
            <person name="Rohde M."/>
            <person name="Galperin M.Y."/>
            <person name="Jogler C."/>
        </authorList>
    </citation>
    <scope>NUCLEOTIDE SEQUENCE [LARGE SCALE GENOMIC DNA]</scope>
    <source>
        <strain evidence="2 3">Q31a</strain>
    </source>
</reference>
<dbReference type="EMBL" id="CP036298">
    <property type="protein sequence ID" value="QDV24039.1"/>
    <property type="molecule type" value="Genomic_DNA"/>
</dbReference>
<keyword evidence="1" id="KW-0732">Signal</keyword>
<proteinExistence type="predicted"/>
<dbReference type="Proteomes" id="UP000318017">
    <property type="component" value="Chromosome"/>
</dbReference>
<evidence type="ECO:0000256" key="1">
    <source>
        <dbReference type="SAM" id="SignalP"/>
    </source>
</evidence>
<feature type="chain" id="PRO_5021819047" description="Lipoprotein" evidence="1">
    <location>
        <begin position="20"/>
        <end position="129"/>
    </location>
</feature>
<evidence type="ECO:0008006" key="4">
    <source>
        <dbReference type="Google" id="ProtNLM"/>
    </source>
</evidence>
<dbReference type="PROSITE" id="PS51257">
    <property type="entry name" value="PROKAR_LIPOPROTEIN"/>
    <property type="match status" value="1"/>
</dbReference>
<protein>
    <recommendedName>
        <fullName evidence="4">Lipoprotein</fullName>
    </recommendedName>
</protein>
<dbReference type="AlphaFoldDB" id="A0A518G642"/>
<name>A0A518G642_9BACT</name>